<accession>A0A344TR91</accession>
<organism evidence="1 2">
    <name type="scientific">Runella rosea</name>
    <dbReference type="NCBI Taxonomy" id="2259595"/>
    <lineage>
        <taxon>Bacteria</taxon>
        <taxon>Pseudomonadati</taxon>
        <taxon>Bacteroidota</taxon>
        <taxon>Cytophagia</taxon>
        <taxon>Cytophagales</taxon>
        <taxon>Spirosomataceae</taxon>
        <taxon>Runella</taxon>
    </lineage>
</organism>
<evidence type="ECO:0000313" key="2">
    <source>
        <dbReference type="Proteomes" id="UP000251993"/>
    </source>
</evidence>
<protein>
    <recommendedName>
        <fullName evidence="3">Phage portal protein</fullName>
    </recommendedName>
</protein>
<evidence type="ECO:0000313" key="1">
    <source>
        <dbReference type="EMBL" id="AXE21162.1"/>
    </source>
</evidence>
<dbReference type="EMBL" id="CP030850">
    <property type="protein sequence ID" value="AXE21162.1"/>
    <property type="molecule type" value="Genomic_DNA"/>
</dbReference>
<dbReference type="Proteomes" id="UP000251993">
    <property type="component" value="Chromosome"/>
</dbReference>
<keyword evidence="2" id="KW-1185">Reference proteome</keyword>
<sequence>MNVQRISDGLFVLQNAVLELTPPARDQSFGVGSVHQAQNDMFPHVRWGAGDDEPNFINKLIEKNNQVRGQLEALRDIIYGTGIGFFKRTITEGKVSLEPWFDEQVEDWAYETDLNDYIVTSINQMTHTANRFTRWVWDIQKAWYRLDVSDGFMTRVGRPGPSGIFEYHVNPYFGERGLYRPNDTQRLPMMQPHNHEANIARLVTMRQSKVKIPGNPYYSYPAWWCARSWIELANLIPIFHYNGIKNGYNIKYLIRMPMDYFDVEGKKQLDEKAVKGKWKDFSEKLNSWMAGEKQVNKTMLIKYLRGGDGKMMDNVDVVPLKNEMSDSAYSQVWEMANISIANSMGILPTLAGVNPGKGNDSGSQIRVMAEFQQANRTAIVRNAILEDVRHCLVAMGKRDIIPMFKDVSLTTLDAAPTGKAAVVNHGSV</sequence>
<dbReference type="KEGG" id="run:DR864_27210"/>
<reference evidence="1 2" key="1">
    <citation type="submission" date="2018-07" db="EMBL/GenBank/DDBJ databases">
        <title>Genome sequencing of Runella.</title>
        <authorList>
            <person name="Baek M.-G."/>
            <person name="Yi H."/>
        </authorList>
    </citation>
    <scope>NUCLEOTIDE SEQUENCE [LARGE SCALE GENOMIC DNA]</scope>
    <source>
        <strain evidence="1 2">HYN0085</strain>
    </source>
</reference>
<dbReference type="OrthoDB" id="671786at2"/>
<proteinExistence type="predicted"/>
<dbReference type="AlphaFoldDB" id="A0A344TR91"/>
<name>A0A344TR91_9BACT</name>
<evidence type="ECO:0008006" key="3">
    <source>
        <dbReference type="Google" id="ProtNLM"/>
    </source>
</evidence>
<gene>
    <name evidence="1" type="ORF">DR864_27210</name>
</gene>
<dbReference type="RefSeq" id="WP_114069923.1">
    <property type="nucleotide sequence ID" value="NZ_CP030850.1"/>
</dbReference>